<dbReference type="InterPro" id="IPR050490">
    <property type="entry name" value="Bact_solute-bd_prot1"/>
</dbReference>
<dbReference type="EMBL" id="JBHLWN010000102">
    <property type="protein sequence ID" value="MFC0215708.1"/>
    <property type="molecule type" value="Genomic_DNA"/>
</dbReference>
<keyword evidence="1" id="KW-0732">Signal</keyword>
<dbReference type="CDD" id="cd14748">
    <property type="entry name" value="PBP2_UgpB"/>
    <property type="match status" value="1"/>
</dbReference>
<dbReference type="Gene3D" id="3.40.190.10">
    <property type="entry name" value="Periplasmic binding protein-like II"/>
    <property type="match status" value="1"/>
</dbReference>
<evidence type="ECO:0000313" key="3">
    <source>
        <dbReference type="Proteomes" id="UP001589776"/>
    </source>
</evidence>
<dbReference type="SUPFAM" id="SSF53850">
    <property type="entry name" value="Periplasmic binding protein-like II"/>
    <property type="match status" value="1"/>
</dbReference>
<evidence type="ECO:0000256" key="1">
    <source>
        <dbReference type="SAM" id="SignalP"/>
    </source>
</evidence>
<feature type="signal peptide" evidence="1">
    <location>
        <begin position="1"/>
        <end position="19"/>
    </location>
</feature>
<dbReference type="RefSeq" id="WP_377473169.1">
    <property type="nucleotide sequence ID" value="NZ_JBHLWN010000102.1"/>
</dbReference>
<dbReference type="PROSITE" id="PS51257">
    <property type="entry name" value="PROKAR_LIPOPROTEIN"/>
    <property type="match status" value="1"/>
</dbReference>
<gene>
    <name evidence="2" type="ORF">ACFFK0_25245</name>
</gene>
<proteinExistence type="predicted"/>
<organism evidence="2 3">
    <name type="scientific">Paenibacillus chartarius</name>
    <dbReference type="NCBI Taxonomy" id="747481"/>
    <lineage>
        <taxon>Bacteria</taxon>
        <taxon>Bacillati</taxon>
        <taxon>Bacillota</taxon>
        <taxon>Bacilli</taxon>
        <taxon>Bacillales</taxon>
        <taxon>Paenibacillaceae</taxon>
        <taxon>Paenibacillus</taxon>
    </lineage>
</organism>
<accession>A0ABV6DST2</accession>
<dbReference type="PANTHER" id="PTHR43649:SF14">
    <property type="entry name" value="BLR3389 PROTEIN"/>
    <property type="match status" value="1"/>
</dbReference>
<feature type="chain" id="PRO_5045612302" evidence="1">
    <location>
        <begin position="20"/>
        <end position="443"/>
    </location>
</feature>
<dbReference type="Proteomes" id="UP001589776">
    <property type="component" value="Unassembled WGS sequence"/>
</dbReference>
<evidence type="ECO:0000313" key="2">
    <source>
        <dbReference type="EMBL" id="MFC0215708.1"/>
    </source>
</evidence>
<dbReference type="Pfam" id="PF13416">
    <property type="entry name" value="SBP_bac_8"/>
    <property type="match status" value="1"/>
</dbReference>
<sequence>MKKLGVSMVSASLILSVLAGCSSTASTDAGGSGTGANAGDAPGTAANSGGKKIELTYWTLFSGGDGDNMDAIINAFNKSQSEITVKNVKLEWAEYYTKLVTGVSAGKGPDIGISHVSKLPELIKQGVVSDVDEVAKAINLNWGDYNQNILNSTISGGKHYAVPLDTHPFIMYYNKKLLQAAGALGEGGKPAIEPGADGFVKFLSGMKDKLPKGVFPLALANSGDDPYRLWWAAYSQLGGNDIITDDGKSTAIDMEKAVTAANFIKGLYYDSKVIKPSDPDFYKTFQSGQAAIMMTGVWATGTWESTKDLEFGAMPIPNLFGNTKTWGDSHTIILPVTKDNDAKKRQAALAFAKFATENGQTWAKAGHIPANTKVMDSAEFKGMKYRSDYVSVAKDVVFPKPSDKTWPKNDVLKKYLDEIWMNKTPADSVMKKIDNDVKALLAK</sequence>
<dbReference type="PANTHER" id="PTHR43649">
    <property type="entry name" value="ARABINOSE-BINDING PROTEIN-RELATED"/>
    <property type="match status" value="1"/>
</dbReference>
<protein>
    <submittedName>
        <fullName evidence="2">ABC transporter substrate-binding protein</fullName>
    </submittedName>
</protein>
<name>A0ABV6DST2_9BACL</name>
<keyword evidence="3" id="KW-1185">Reference proteome</keyword>
<reference evidence="2 3" key="1">
    <citation type="submission" date="2024-09" db="EMBL/GenBank/DDBJ databases">
        <authorList>
            <person name="Sun Q."/>
            <person name="Mori K."/>
        </authorList>
    </citation>
    <scope>NUCLEOTIDE SEQUENCE [LARGE SCALE GENOMIC DNA]</scope>
    <source>
        <strain evidence="2 3">CCM 7759</strain>
    </source>
</reference>
<dbReference type="InterPro" id="IPR006059">
    <property type="entry name" value="SBP"/>
</dbReference>
<comment type="caution">
    <text evidence="2">The sequence shown here is derived from an EMBL/GenBank/DDBJ whole genome shotgun (WGS) entry which is preliminary data.</text>
</comment>